<dbReference type="AlphaFoldDB" id="A0A183MN56"/>
<name>A0A183MN56_9TREM</name>
<proteinExistence type="predicted"/>
<evidence type="ECO:0000313" key="2">
    <source>
        <dbReference type="Proteomes" id="UP000277204"/>
    </source>
</evidence>
<evidence type="ECO:0000313" key="1">
    <source>
        <dbReference type="EMBL" id="VDP23957.1"/>
    </source>
</evidence>
<reference evidence="1 2" key="1">
    <citation type="submission" date="2018-11" db="EMBL/GenBank/DDBJ databases">
        <authorList>
            <consortium name="Pathogen Informatics"/>
        </authorList>
    </citation>
    <scope>NUCLEOTIDE SEQUENCE [LARGE SCALE GENOMIC DNA]</scope>
    <source>
        <strain evidence="1 2">Zambia</strain>
    </source>
</reference>
<sequence>MAYSFTFFYASELIGIPVTTTINESDTSPLVYTKSKHFDGSSAWT</sequence>
<dbReference type="EMBL" id="UZAI01017384">
    <property type="protein sequence ID" value="VDP23957.1"/>
    <property type="molecule type" value="Genomic_DNA"/>
</dbReference>
<keyword evidence="2" id="KW-1185">Reference proteome</keyword>
<protein>
    <submittedName>
        <fullName evidence="1">Uncharacterized protein</fullName>
    </submittedName>
</protein>
<dbReference type="Proteomes" id="UP000277204">
    <property type="component" value="Unassembled WGS sequence"/>
</dbReference>
<accession>A0A183MN56</accession>
<gene>
    <name evidence="1" type="ORF">SMRZ_LOCUS17481</name>
</gene>
<organism evidence="1 2">
    <name type="scientific">Schistosoma margrebowiei</name>
    <dbReference type="NCBI Taxonomy" id="48269"/>
    <lineage>
        <taxon>Eukaryota</taxon>
        <taxon>Metazoa</taxon>
        <taxon>Spiralia</taxon>
        <taxon>Lophotrochozoa</taxon>
        <taxon>Platyhelminthes</taxon>
        <taxon>Trematoda</taxon>
        <taxon>Digenea</taxon>
        <taxon>Strigeidida</taxon>
        <taxon>Schistosomatoidea</taxon>
        <taxon>Schistosomatidae</taxon>
        <taxon>Schistosoma</taxon>
    </lineage>
</organism>